<dbReference type="InterPro" id="IPR039281">
    <property type="entry name" value="AGP3/12/13/14/21"/>
</dbReference>
<comment type="subcellular location">
    <subcellularLocation>
        <location evidence="10">Endomembrane system</location>
        <topology evidence="10">Lipid-anchor</topology>
    </subcellularLocation>
    <subcellularLocation>
        <location evidence="1">Membrane</location>
        <topology evidence="1">Lipid-anchor</topology>
        <topology evidence="1">GPI-anchor</topology>
    </subcellularLocation>
</comment>
<keyword evidence="6 11" id="KW-0472">Membrane</keyword>
<evidence type="ECO:0000256" key="1">
    <source>
        <dbReference type="ARBA" id="ARBA00004589"/>
    </source>
</evidence>
<accession>A0AA88IY66</accession>
<evidence type="ECO:0000256" key="8">
    <source>
        <dbReference type="ARBA" id="ARBA00023278"/>
    </source>
</evidence>
<dbReference type="Proteomes" id="UP001187192">
    <property type="component" value="Unassembled WGS sequence"/>
</dbReference>
<dbReference type="GO" id="GO:0098552">
    <property type="term" value="C:side of membrane"/>
    <property type="evidence" value="ECO:0007669"/>
    <property type="project" value="UniProtKB-KW"/>
</dbReference>
<keyword evidence="11" id="KW-1133">Transmembrane helix</keyword>
<keyword evidence="11" id="KW-0812">Transmembrane</keyword>
<keyword evidence="8" id="KW-0379">Hydroxylation</keyword>
<evidence type="ECO:0000256" key="10">
    <source>
        <dbReference type="ARBA" id="ARBA00037868"/>
    </source>
</evidence>
<dbReference type="GO" id="GO:0012505">
    <property type="term" value="C:endomembrane system"/>
    <property type="evidence" value="ECO:0007669"/>
    <property type="project" value="UniProtKB-SubCell"/>
</dbReference>
<comment type="similarity">
    <text evidence="2">Belongs to the AG-peptide AGP family.</text>
</comment>
<evidence type="ECO:0000256" key="9">
    <source>
        <dbReference type="ARBA" id="ARBA00023288"/>
    </source>
</evidence>
<dbReference type="PANTHER" id="PTHR34114:SF11">
    <property type="entry name" value="ARABINOGALACTAN PROTEIN 13-RELATED"/>
    <property type="match status" value="1"/>
</dbReference>
<dbReference type="PANTHER" id="PTHR34114">
    <property type="entry name" value="ARABINOGALACTAN PEPTIDE 1"/>
    <property type="match status" value="1"/>
</dbReference>
<evidence type="ECO:0000256" key="6">
    <source>
        <dbReference type="ARBA" id="ARBA00023136"/>
    </source>
</evidence>
<evidence type="ECO:0000256" key="5">
    <source>
        <dbReference type="ARBA" id="ARBA00022974"/>
    </source>
</evidence>
<evidence type="ECO:0000313" key="14">
    <source>
        <dbReference type="Proteomes" id="UP001187192"/>
    </source>
</evidence>
<evidence type="ECO:0000313" key="13">
    <source>
        <dbReference type="EMBL" id="GMN60438.1"/>
    </source>
</evidence>
<proteinExistence type="inferred from homology"/>
<reference evidence="13" key="1">
    <citation type="submission" date="2023-07" db="EMBL/GenBank/DDBJ databases">
        <title>draft genome sequence of fig (Ficus carica).</title>
        <authorList>
            <person name="Takahashi T."/>
            <person name="Nishimura K."/>
        </authorList>
    </citation>
    <scope>NUCLEOTIDE SEQUENCE</scope>
</reference>
<keyword evidence="4 12" id="KW-0732">Signal</keyword>
<keyword evidence="5" id="KW-0654">Proteoglycan</keyword>
<evidence type="ECO:0000256" key="2">
    <source>
        <dbReference type="ARBA" id="ARBA00005835"/>
    </source>
</evidence>
<evidence type="ECO:0000256" key="3">
    <source>
        <dbReference type="ARBA" id="ARBA00022622"/>
    </source>
</evidence>
<keyword evidence="3" id="KW-0336">GPI-anchor</keyword>
<dbReference type="AlphaFoldDB" id="A0AA88IY66"/>
<comment type="caution">
    <text evidence="13">The sequence shown here is derived from an EMBL/GenBank/DDBJ whole genome shotgun (WGS) entry which is preliminary data.</text>
</comment>
<sequence>MEAMRMRLFFTLTVVVMAVCAVQNVAAADAPAPNPTSDATCFVPTVLASLGAIAMGLLF</sequence>
<gene>
    <name evidence="13" type="ORF">TIFTF001_029508</name>
</gene>
<feature type="signal peptide" evidence="12">
    <location>
        <begin position="1"/>
        <end position="27"/>
    </location>
</feature>
<protein>
    <submittedName>
        <fullName evidence="13">Uncharacterized protein</fullName>
    </submittedName>
</protein>
<keyword evidence="7" id="KW-0325">Glycoprotein</keyword>
<organism evidence="13 14">
    <name type="scientific">Ficus carica</name>
    <name type="common">Common fig</name>
    <dbReference type="NCBI Taxonomy" id="3494"/>
    <lineage>
        <taxon>Eukaryota</taxon>
        <taxon>Viridiplantae</taxon>
        <taxon>Streptophyta</taxon>
        <taxon>Embryophyta</taxon>
        <taxon>Tracheophyta</taxon>
        <taxon>Spermatophyta</taxon>
        <taxon>Magnoliopsida</taxon>
        <taxon>eudicotyledons</taxon>
        <taxon>Gunneridae</taxon>
        <taxon>Pentapetalae</taxon>
        <taxon>rosids</taxon>
        <taxon>fabids</taxon>
        <taxon>Rosales</taxon>
        <taxon>Moraceae</taxon>
        <taxon>Ficeae</taxon>
        <taxon>Ficus</taxon>
    </lineage>
</organism>
<keyword evidence="14" id="KW-1185">Reference proteome</keyword>
<evidence type="ECO:0000256" key="4">
    <source>
        <dbReference type="ARBA" id="ARBA00022729"/>
    </source>
</evidence>
<name>A0AA88IY66_FICCA</name>
<feature type="transmembrane region" description="Helical" evidence="11">
    <location>
        <begin position="37"/>
        <end position="58"/>
    </location>
</feature>
<keyword evidence="9" id="KW-0449">Lipoprotein</keyword>
<evidence type="ECO:0000256" key="12">
    <source>
        <dbReference type="SAM" id="SignalP"/>
    </source>
</evidence>
<evidence type="ECO:0000256" key="11">
    <source>
        <dbReference type="SAM" id="Phobius"/>
    </source>
</evidence>
<feature type="chain" id="PRO_5041704207" evidence="12">
    <location>
        <begin position="28"/>
        <end position="59"/>
    </location>
</feature>
<evidence type="ECO:0000256" key="7">
    <source>
        <dbReference type="ARBA" id="ARBA00023180"/>
    </source>
</evidence>
<dbReference type="EMBL" id="BTGU01000098">
    <property type="protein sequence ID" value="GMN60438.1"/>
    <property type="molecule type" value="Genomic_DNA"/>
</dbReference>